<evidence type="ECO:0000256" key="2">
    <source>
        <dbReference type="ARBA" id="ARBA00022553"/>
    </source>
</evidence>
<gene>
    <name evidence="8" type="ORF">CBF29_13420</name>
</gene>
<dbReference type="InterPro" id="IPR003353">
    <property type="entry name" value="PTS_IIB_fruc"/>
</dbReference>
<dbReference type="NCBIfam" id="TIGR00829">
    <property type="entry name" value="FRU"/>
    <property type="match status" value="1"/>
</dbReference>
<dbReference type="FunFam" id="3.40.50.2300:FF:000014">
    <property type="entry name" value="PTS system fructose-like transporter subunit IIB"/>
    <property type="match status" value="1"/>
</dbReference>
<evidence type="ECO:0000256" key="1">
    <source>
        <dbReference type="ARBA" id="ARBA00022448"/>
    </source>
</evidence>
<dbReference type="PANTHER" id="PTHR30505:SF0">
    <property type="entry name" value="FRUCTOSE-LIKE PTS SYSTEM EIIBC COMPONENT-RELATED"/>
    <property type="match status" value="1"/>
</dbReference>
<dbReference type="InterPro" id="IPR050864">
    <property type="entry name" value="Bacterial_PTS_Sugar_Transport"/>
</dbReference>
<feature type="domain" description="PTS EIIB type-2" evidence="7">
    <location>
        <begin position="2"/>
        <end position="99"/>
    </location>
</feature>
<dbReference type="GO" id="GO:0090563">
    <property type="term" value="F:protein-phosphocysteine-sugar phosphotransferase activity"/>
    <property type="evidence" value="ECO:0007669"/>
    <property type="project" value="TreeGrafter"/>
</dbReference>
<dbReference type="GO" id="GO:0009401">
    <property type="term" value="P:phosphoenolpyruvate-dependent sugar phosphotransferase system"/>
    <property type="evidence" value="ECO:0007669"/>
    <property type="project" value="UniProtKB-KW"/>
</dbReference>
<evidence type="ECO:0000259" key="7">
    <source>
        <dbReference type="PROSITE" id="PS51099"/>
    </source>
</evidence>
<evidence type="ECO:0000256" key="6">
    <source>
        <dbReference type="ARBA" id="ARBA00022777"/>
    </source>
</evidence>
<dbReference type="GO" id="GO:0016301">
    <property type="term" value="F:kinase activity"/>
    <property type="evidence" value="ECO:0007669"/>
    <property type="project" value="UniProtKB-KW"/>
</dbReference>
<dbReference type="PANTHER" id="PTHR30505">
    <property type="entry name" value="FRUCTOSE-LIKE PERMEASE"/>
    <property type="match status" value="1"/>
</dbReference>
<accession>A0A430AHN2</accession>
<name>A0A430AHN2_9ENTE</name>
<dbReference type="CDD" id="cd05569">
    <property type="entry name" value="PTS_IIB_fructose"/>
    <property type="match status" value="1"/>
</dbReference>
<dbReference type="Pfam" id="PF02302">
    <property type="entry name" value="PTS_IIB"/>
    <property type="match status" value="1"/>
</dbReference>
<dbReference type="PROSITE" id="PS51099">
    <property type="entry name" value="PTS_EIIB_TYPE_2"/>
    <property type="match status" value="1"/>
</dbReference>
<evidence type="ECO:0000256" key="5">
    <source>
        <dbReference type="ARBA" id="ARBA00022683"/>
    </source>
</evidence>
<keyword evidence="6" id="KW-0418">Kinase</keyword>
<keyword evidence="5" id="KW-0598">Phosphotransferase system</keyword>
<dbReference type="EMBL" id="NGKA01000040">
    <property type="protein sequence ID" value="RSU07616.1"/>
    <property type="molecule type" value="Genomic_DNA"/>
</dbReference>
<keyword evidence="9" id="KW-1185">Reference proteome</keyword>
<evidence type="ECO:0000313" key="8">
    <source>
        <dbReference type="EMBL" id="RSU07616.1"/>
    </source>
</evidence>
<keyword evidence="3 8" id="KW-0762">Sugar transport</keyword>
<dbReference type="OrthoDB" id="9782569at2"/>
<evidence type="ECO:0000256" key="3">
    <source>
        <dbReference type="ARBA" id="ARBA00022597"/>
    </source>
</evidence>
<dbReference type="GO" id="GO:0022877">
    <property type="term" value="F:protein-N(PI)-phosphohistidine-fructose phosphotransferase system transporter activity"/>
    <property type="evidence" value="ECO:0007669"/>
    <property type="project" value="InterPro"/>
</dbReference>
<dbReference type="AlphaFoldDB" id="A0A430AHN2"/>
<dbReference type="Gene3D" id="3.40.50.2300">
    <property type="match status" value="1"/>
</dbReference>
<evidence type="ECO:0000313" key="9">
    <source>
        <dbReference type="Proteomes" id="UP000287605"/>
    </source>
</evidence>
<organism evidence="8 9">
    <name type="scientific">Vagococcus elongatus</name>
    <dbReference type="NCBI Taxonomy" id="180344"/>
    <lineage>
        <taxon>Bacteria</taxon>
        <taxon>Bacillati</taxon>
        <taxon>Bacillota</taxon>
        <taxon>Bacilli</taxon>
        <taxon>Lactobacillales</taxon>
        <taxon>Enterococcaceae</taxon>
        <taxon>Vagococcus</taxon>
    </lineage>
</organism>
<sequence>MKKIIGVCACPAGIAHTYMAAENLENLAKKRGYQVKIETNGSSGVENSLTDKDIIEADYVIIAADTRVEMERFRGKKLIEVSVSDAIRDGEKIFSQLDADKLDIY</sequence>
<reference evidence="8 9" key="1">
    <citation type="submission" date="2017-05" db="EMBL/GenBank/DDBJ databases">
        <title>Vagococcus spp. assemblies.</title>
        <authorList>
            <person name="Gulvik C.A."/>
        </authorList>
    </citation>
    <scope>NUCLEOTIDE SEQUENCE [LARGE SCALE GENOMIC DNA]</scope>
    <source>
        <strain evidence="8 9">CCUG 51432</strain>
    </source>
</reference>
<protein>
    <submittedName>
        <fullName evidence="8">PTS sugar transporter subunit IIC</fullName>
    </submittedName>
</protein>
<keyword evidence="4" id="KW-0808">Transferase</keyword>
<comment type="caution">
    <text evidence="8">The sequence shown here is derived from an EMBL/GenBank/DDBJ whole genome shotgun (WGS) entry which is preliminary data.</text>
</comment>
<evidence type="ECO:0000256" key="4">
    <source>
        <dbReference type="ARBA" id="ARBA00022679"/>
    </source>
</evidence>
<proteinExistence type="predicted"/>
<keyword evidence="2" id="KW-0597">Phosphoprotein</keyword>
<dbReference type="RefSeq" id="WP_126810218.1">
    <property type="nucleotide sequence ID" value="NZ_NGKA01000040.1"/>
</dbReference>
<dbReference type="InterPro" id="IPR013011">
    <property type="entry name" value="PTS_EIIB_2"/>
</dbReference>
<dbReference type="Proteomes" id="UP000287605">
    <property type="component" value="Unassembled WGS sequence"/>
</dbReference>
<dbReference type="SUPFAM" id="SSF52794">
    <property type="entry name" value="PTS system IIB component-like"/>
    <property type="match status" value="1"/>
</dbReference>
<keyword evidence="1" id="KW-0813">Transport</keyword>
<dbReference type="InterPro" id="IPR036095">
    <property type="entry name" value="PTS_EIIB-like_sf"/>
</dbReference>
<dbReference type="InterPro" id="IPR003501">
    <property type="entry name" value="PTS_EIIB_2/3"/>
</dbReference>
<dbReference type="GO" id="GO:0005886">
    <property type="term" value="C:plasma membrane"/>
    <property type="evidence" value="ECO:0007669"/>
    <property type="project" value="TreeGrafter"/>
</dbReference>